<dbReference type="SUPFAM" id="SSF48403">
    <property type="entry name" value="Ankyrin repeat"/>
    <property type="match status" value="1"/>
</dbReference>
<dbReference type="InterPro" id="IPR018004">
    <property type="entry name" value="KilA/APSES_HTH"/>
</dbReference>
<feature type="repeat" description="ANK" evidence="5">
    <location>
        <begin position="261"/>
        <end position="293"/>
    </location>
</feature>
<dbReference type="EMBL" id="MCBS01023141">
    <property type="protein sequence ID" value="RKF75844.1"/>
    <property type="molecule type" value="Genomic_DNA"/>
</dbReference>
<dbReference type="PANTHER" id="PTHR43828">
    <property type="entry name" value="ASPARAGINASE"/>
    <property type="match status" value="1"/>
</dbReference>
<dbReference type="InterPro" id="IPR002110">
    <property type="entry name" value="Ankyrin_rpt"/>
</dbReference>
<dbReference type="Proteomes" id="UP000285326">
    <property type="component" value="Unassembled WGS sequence"/>
</dbReference>
<evidence type="ECO:0000313" key="8">
    <source>
        <dbReference type="Proteomes" id="UP000285326"/>
    </source>
</evidence>
<keyword evidence="3 5" id="KW-0040">ANK repeat</keyword>
<dbReference type="PROSITE" id="PS50088">
    <property type="entry name" value="ANK_REPEAT"/>
    <property type="match status" value="2"/>
</dbReference>
<evidence type="ECO:0000256" key="2">
    <source>
        <dbReference type="ARBA" id="ARBA00022969"/>
    </source>
</evidence>
<dbReference type="PANTHER" id="PTHR43828:SF15">
    <property type="entry name" value="TRANSCRIPTION FACTOR MBP1"/>
    <property type="match status" value="1"/>
</dbReference>
<comment type="caution">
    <text evidence="7">The sequence shown here is derived from an EMBL/GenBank/DDBJ whole genome shotgun (WGS) entry which is preliminary data.</text>
</comment>
<evidence type="ECO:0000256" key="1">
    <source>
        <dbReference type="ARBA" id="ARBA00022737"/>
    </source>
</evidence>
<dbReference type="GO" id="GO:0030907">
    <property type="term" value="C:MBF transcription complex"/>
    <property type="evidence" value="ECO:0007669"/>
    <property type="project" value="TreeGrafter"/>
</dbReference>
<proteinExistence type="predicted"/>
<dbReference type="GO" id="GO:0033309">
    <property type="term" value="C:SBF transcription complex"/>
    <property type="evidence" value="ECO:0007669"/>
    <property type="project" value="TreeGrafter"/>
</dbReference>
<dbReference type="Pfam" id="PF00023">
    <property type="entry name" value="Ank"/>
    <property type="match status" value="1"/>
</dbReference>
<dbReference type="GO" id="GO:0001228">
    <property type="term" value="F:DNA-binding transcription activator activity, RNA polymerase II-specific"/>
    <property type="evidence" value="ECO:0007669"/>
    <property type="project" value="UniProtKB-ARBA"/>
</dbReference>
<dbReference type="AlphaFoldDB" id="A0A420IMS5"/>
<dbReference type="InterPro" id="IPR003163">
    <property type="entry name" value="Tscrpt_reg_HTH_APSES-type"/>
</dbReference>
<accession>A0A420IMS5</accession>
<keyword evidence="2" id="KW-0749">Sporulation</keyword>
<dbReference type="GO" id="GO:0048315">
    <property type="term" value="P:conidium formation"/>
    <property type="evidence" value="ECO:0007669"/>
    <property type="project" value="UniProtKB-KW"/>
</dbReference>
<dbReference type="GO" id="GO:0003677">
    <property type="term" value="F:DNA binding"/>
    <property type="evidence" value="ECO:0007669"/>
    <property type="project" value="InterPro"/>
</dbReference>
<feature type="repeat" description="ANK" evidence="5">
    <location>
        <begin position="382"/>
        <end position="414"/>
    </location>
</feature>
<feature type="domain" description="HTH APSES-type" evidence="6">
    <location>
        <begin position="9"/>
        <end position="121"/>
    </location>
</feature>
<dbReference type="SUPFAM" id="SSF54616">
    <property type="entry name" value="DNA-binding domain of Mlu1-box binding protein MBP1"/>
    <property type="match status" value="1"/>
</dbReference>
<dbReference type="SMART" id="SM00248">
    <property type="entry name" value="ANK"/>
    <property type="match status" value="4"/>
</dbReference>
<organism evidence="7 8">
    <name type="scientific">Golovinomyces cichoracearum</name>
    <dbReference type="NCBI Taxonomy" id="62708"/>
    <lineage>
        <taxon>Eukaryota</taxon>
        <taxon>Fungi</taxon>
        <taxon>Dikarya</taxon>
        <taxon>Ascomycota</taxon>
        <taxon>Pezizomycotina</taxon>
        <taxon>Leotiomycetes</taxon>
        <taxon>Erysiphales</taxon>
        <taxon>Erysiphaceae</taxon>
        <taxon>Golovinomyces</taxon>
    </lineage>
</organism>
<dbReference type="InterPro" id="IPR036770">
    <property type="entry name" value="Ankyrin_rpt-contain_sf"/>
</dbReference>
<dbReference type="PROSITE" id="PS50297">
    <property type="entry name" value="ANK_REP_REGION"/>
    <property type="match status" value="2"/>
</dbReference>
<gene>
    <name evidence="7" type="ORF">GcM1_231064</name>
</gene>
<name>A0A420IMS5_9PEZI</name>
<dbReference type="Gene3D" id="1.25.40.20">
    <property type="entry name" value="Ankyrin repeat-containing domain"/>
    <property type="match status" value="1"/>
</dbReference>
<evidence type="ECO:0000313" key="7">
    <source>
        <dbReference type="EMBL" id="RKF75844.1"/>
    </source>
</evidence>
<protein>
    <submittedName>
        <fullName evidence="7">Cell division cycle-related protein res1/sct1</fullName>
    </submittedName>
</protein>
<sequence length="665" mass="75768">MVKSTSPRIYSATYSNIPVYEFQFGEDLKEHVMRRRGDDWINATHILKAAGFDKPTRTRILEREVQKEKHEKIQGGYGKYQGTWVPLEQGKALAQRNHVYEKLRVIFEYTSGVESPPTAPRHTTAKPKAPKRASLQRYHNSKFWSFATETWSAVNIYELAPATTRNIENEDESKVIQQDHQSIADDTTVASGMDIDESYEILPQSTSLRKRKRSTITAHEQAHILYSDELLDYFMLSSDLVGRTKPEPPLNFNPDWIIDNEGHTALHWAAAMGDVDVIRDLKRYGANIGFQNARGETPLMRCVQFINCQDKKTMPEVVNELIETVDIPDFCNSTALHHAAAVTVSQQKHSCARYYLDIILNKIQEVYEPQFAAQLINAQDIDGETALHIAAKHRARKCVRALIGRNAAINIRNNEGITAEDEIRGINDTRKIDFQATGSSSPFGIGIDIPFGRQTPEEPRKTLHHISEVAMSIQTKVAPQLMERILNLADSFDDELKEKDTSEQEARRILNLTIVESEGLEKQVTDLQKTKESPETTARCQDELHLIEKKFLSLVEYQQMIQLRNLCDRERKEGEFIGFDGKESEEYDISDRVMLSRILDGLQKKRQVLVRSYIEARSMTGGSEKSELYRRALVKSLGPDVSLVDENLDALVEQLNDDQNCHPPE</sequence>
<evidence type="ECO:0000259" key="6">
    <source>
        <dbReference type="PROSITE" id="PS51299"/>
    </source>
</evidence>
<reference evidence="7 8" key="1">
    <citation type="journal article" date="2018" name="BMC Genomics">
        <title>Comparative genome analyses reveal sequence features reflecting distinct modes of host-adaptation between dicot and monocot powdery mildew.</title>
        <authorList>
            <person name="Wu Y."/>
            <person name="Ma X."/>
            <person name="Pan Z."/>
            <person name="Kale S.D."/>
            <person name="Song Y."/>
            <person name="King H."/>
            <person name="Zhang Q."/>
            <person name="Presley C."/>
            <person name="Deng X."/>
            <person name="Wei C.I."/>
            <person name="Xiao S."/>
        </authorList>
    </citation>
    <scope>NUCLEOTIDE SEQUENCE [LARGE SCALE GENOMIC DNA]</scope>
    <source>
        <strain evidence="7">UMSG1</strain>
    </source>
</reference>
<dbReference type="GO" id="GO:0030435">
    <property type="term" value="P:sporulation resulting in formation of a cellular spore"/>
    <property type="evidence" value="ECO:0007669"/>
    <property type="project" value="UniProtKB-KW"/>
</dbReference>
<dbReference type="FunFam" id="3.10.260.10:FF:000001">
    <property type="entry name" value="APSES transcription factor (MbpA)"/>
    <property type="match status" value="1"/>
</dbReference>
<dbReference type="InterPro" id="IPR051642">
    <property type="entry name" value="SWI6-like"/>
</dbReference>
<evidence type="ECO:0000256" key="5">
    <source>
        <dbReference type="PROSITE-ProRule" id="PRU00023"/>
    </source>
</evidence>
<dbReference type="SMART" id="SM01252">
    <property type="entry name" value="KilA-N"/>
    <property type="match status" value="1"/>
</dbReference>
<keyword evidence="7" id="KW-0131">Cell cycle</keyword>
<dbReference type="Pfam" id="PF04383">
    <property type="entry name" value="KilA-N"/>
    <property type="match status" value="1"/>
</dbReference>
<keyword evidence="7" id="KW-0132">Cell division</keyword>
<dbReference type="InterPro" id="IPR036887">
    <property type="entry name" value="HTH_APSES_sf"/>
</dbReference>
<dbReference type="PROSITE" id="PS51299">
    <property type="entry name" value="HTH_APSES"/>
    <property type="match status" value="1"/>
</dbReference>
<keyword evidence="4" id="KW-0183">Conidiation</keyword>
<keyword evidence="1" id="KW-0677">Repeat</keyword>
<evidence type="ECO:0000256" key="3">
    <source>
        <dbReference type="ARBA" id="ARBA00023043"/>
    </source>
</evidence>
<dbReference type="Pfam" id="PF12796">
    <property type="entry name" value="Ank_2"/>
    <property type="match status" value="1"/>
</dbReference>
<dbReference type="Gene3D" id="3.10.260.10">
    <property type="entry name" value="Transcription regulator HTH, APSES-type DNA-binding domain"/>
    <property type="match status" value="1"/>
</dbReference>
<dbReference type="GO" id="GO:0051301">
    <property type="term" value="P:cell division"/>
    <property type="evidence" value="ECO:0007669"/>
    <property type="project" value="UniProtKB-KW"/>
</dbReference>
<evidence type="ECO:0000256" key="4">
    <source>
        <dbReference type="ARBA" id="ARBA00023321"/>
    </source>
</evidence>